<evidence type="ECO:0000259" key="6">
    <source>
        <dbReference type="PROSITE" id="PS50937"/>
    </source>
</evidence>
<sequence length="249" mass="27642">MRLAELSELTHVPVPTIKYYLRERLLTPGTPVTARQSDYDDTHVHRLRLIRGLSKIHGSTLDEIRRVLDIVDNNEAPIDATGQAEHARLAETMEDTPEMVERRQRTREFVAGLGFSPRTPDAFVDRLGEVLNVATLAGFPPNHAAMQAYARAAMIVADSEFAAIEWEDTPNAASQALLATMLYEPVFGLMRKMGHYRLGELIFFESQGIPNPDAPPEELAQGPEWARRDDAPVPAPTPGWASPVDGPQK</sequence>
<keyword evidence="3" id="KW-0238">DNA-binding</keyword>
<dbReference type="PANTHER" id="PTHR30204:SF69">
    <property type="entry name" value="MERR-FAMILY TRANSCRIPTIONAL REGULATOR"/>
    <property type="match status" value="1"/>
</dbReference>
<evidence type="ECO:0000256" key="3">
    <source>
        <dbReference type="ARBA" id="ARBA00023125"/>
    </source>
</evidence>
<evidence type="ECO:0000256" key="2">
    <source>
        <dbReference type="ARBA" id="ARBA00023015"/>
    </source>
</evidence>
<dbReference type="PANTHER" id="PTHR30204">
    <property type="entry name" value="REDOX-CYCLING DRUG-SENSING TRANSCRIPTIONAL ACTIVATOR SOXR"/>
    <property type="match status" value="1"/>
</dbReference>
<dbReference type="RefSeq" id="WP_121484735.1">
    <property type="nucleotide sequence ID" value="NZ_QQXL01000003.1"/>
</dbReference>
<dbReference type="InterPro" id="IPR009061">
    <property type="entry name" value="DNA-bd_dom_put_sf"/>
</dbReference>
<evidence type="ECO:0000256" key="4">
    <source>
        <dbReference type="ARBA" id="ARBA00023163"/>
    </source>
</evidence>
<keyword evidence="4" id="KW-0804">Transcription</keyword>
<dbReference type="InterPro" id="IPR000551">
    <property type="entry name" value="MerR-type_HTH_dom"/>
</dbReference>
<proteinExistence type="predicted"/>
<keyword evidence="8" id="KW-1185">Reference proteome</keyword>
<name>A0A496PJV9_9MICC</name>
<gene>
    <name evidence="7" type="ORF">DWQ67_06260</name>
</gene>
<dbReference type="Pfam" id="PF13411">
    <property type="entry name" value="MerR_1"/>
    <property type="match status" value="1"/>
</dbReference>
<dbReference type="Gene3D" id="1.10.1660.10">
    <property type="match status" value="1"/>
</dbReference>
<keyword evidence="1" id="KW-0678">Repressor</keyword>
<comment type="caution">
    <text evidence="7">The sequence shown here is derived from an EMBL/GenBank/DDBJ whole genome shotgun (WGS) entry which is preliminary data.</text>
</comment>
<dbReference type="SMART" id="SM00422">
    <property type="entry name" value="HTH_MERR"/>
    <property type="match status" value="1"/>
</dbReference>
<evidence type="ECO:0000313" key="7">
    <source>
        <dbReference type="EMBL" id="RKW70710.1"/>
    </source>
</evidence>
<accession>A0A496PJV9</accession>
<reference evidence="7 8" key="1">
    <citation type="submission" date="2018-07" db="EMBL/GenBank/DDBJ databases">
        <title>Arthrobacter sp. nov., isolated from raw cow's milk with high bacterial count.</title>
        <authorList>
            <person name="Hahne J."/>
            <person name="Isele D."/>
            <person name="Lipski A."/>
        </authorList>
    </citation>
    <scope>NUCLEOTIDE SEQUENCE [LARGE SCALE GENOMIC DNA]</scope>
    <source>
        <strain evidence="7 8">JZ R-183</strain>
    </source>
</reference>
<organism evidence="7 8">
    <name type="scientific">Galactobacter caseinivorans</name>
    <dbReference type="NCBI Taxonomy" id="2676123"/>
    <lineage>
        <taxon>Bacteria</taxon>
        <taxon>Bacillati</taxon>
        <taxon>Actinomycetota</taxon>
        <taxon>Actinomycetes</taxon>
        <taxon>Micrococcales</taxon>
        <taxon>Micrococcaceae</taxon>
        <taxon>Galactobacter</taxon>
    </lineage>
</organism>
<protein>
    <submittedName>
        <fullName evidence="7">MerR family transcriptional regulator</fullName>
    </submittedName>
</protein>
<evidence type="ECO:0000256" key="5">
    <source>
        <dbReference type="SAM" id="MobiDB-lite"/>
    </source>
</evidence>
<feature type="region of interest" description="Disordered" evidence="5">
    <location>
        <begin position="209"/>
        <end position="249"/>
    </location>
</feature>
<dbReference type="GO" id="GO:0003677">
    <property type="term" value="F:DNA binding"/>
    <property type="evidence" value="ECO:0007669"/>
    <property type="project" value="UniProtKB-KW"/>
</dbReference>
<evidence type="ECO:0000256" key="1">
    <source>
        <dbReference type="ARBA" id="ARBA00022491"/>
    </source>
</evidence>
<dbReference type="GO" id="GO:0003700">
    <property type="term" value="F:DNA-binding transcription factor activity"/>
    <property type="evidence" value="ECO:0007669"/>
    <property type="project" value="InterPro"/>
</dbReference>
<dbReference type="SUPFAM" id="SSF46955">
    <property type="entry name" value="Putative DNA-binding domain"/>
    <property type="match status" value="1"/>
</dbReference>
<feature type="domain" description="HTH merR-type" evidence="6">
    <location>
        <begin position="1"/>
        <end position="70"/>
    </location>
</feature>
<dbReference type="AlphaFoldDB" id="A0A496PJV9"/>
<dbReference type="PROSITE" id="PS50937">
    <property type="entry name" value="HTH_MERR_2"/>
    <property type="match status" value="1"/>
</dbReference>
<keyword evidence="2" id="KW-0805">Transcription regulation</keyword>
<dbReference type="InterPro" id="IPR047057">
    <property type="entry name" value="MerR_fam"/>
</dbReference>
<dbReference type="Proteomes" id="UP000273119">
    <property type="component" value="Unassembled WGS sequence"/>
</dbReference>
<evidence type="ECO:0000313" key="8">
    <source>
        <dbReference type="Proteomes" id="UP000273119"/>
    </source>
</evidence>
<dbReference type="EMBL" id="QQXL01000003">
    <property type="protein sequence ID" value="RKW70710.1"/>
    <property type="molecule type" value="Genomic_DNA"/>
</dbReference>